<dbReference type="Gene3D" id="1.20.1250.20">
    <property type="entry name" value="MFS general substrate transporter like domains"/>
    <property type="match status" value="1"/>
</dbReference>
<feature type="region of interest" description="Disordered" evidence="6">
    <location>
        <begin position="1"/>
        <end position="29"/>
    </location>
</feature>
<keyword evidence="3" id="KW-0812">Transmembrane</keyword>
<gene>
    <name evidence="7" type="ORF">M422DRAFT_259900</name>
</gene>
<evidence type="ECO:0000256" key="3">
    <source>
        <dbReference type="ARBA" id="ARBA00022692"/>
    </source>
</evidence>
<organism evidence="7 8">
    <name type="scientific">Sphaerobolus stellatus (strain SS14)</name>
    <dbReference type="NCBI Taxonomy" id="990650"/>
    <lineage>
        <taxon>Eukaryota</taxon>
        <taxon>Fungi</taxon>
        <taxon>Dikarya</taxon>
        <taxon>Basidiomycota</taxon>
        <taxon>Agaricomycotina</taxon>
        <taxon>Agaricomycetes</taxon>
        <taxon>Phallomycetidae</taxon>
        <taxon>Geastrales</taxon>
        <taxon>Sphaerobolaceae</taxon>
        <taxon>Sphaerobolus</taxon>
    </lineage>
</organism>
<dbReference type="PANTHER" id="PTHR43791">
    <property type="entry name" value="PERMEASE-RELATED"/>
    <property type="match status" value="1"/>
</dbReference>
<dbReference type="GO" id="GO:0016020">
    <property type="term" value="C:membrane"/>
    <property type="evidence" value="ECO:0007669"/>
    <property type="project" value="UniProtKB-SubCell"/>
</dbReference>
<dbReference type="EMBL" id="KN837168">
    <property type="protein sequence ID" value="KIJ37544.1"/>
    <property type="molecule type" value="Genomic_DNA"/>
</dbReference>
<comment type="subcellular location">
    <subcellularLocation>
        <location evidence="1">Membrane</location>
        <topology evidence="1">Multi-pass membrane protein</topology>
    </subcellularLocation>
</comment>
<keyword evidence="2" id="KW-0813">Transport</keyword>
<evidence type="ECO:0000256" key="2">
    <source>
        <dbReference type="ARBA" id="ARBA00022448"/>
    </source>
</evidence>
<dbReference type="Proteomes" id="UP000054279">
    <property type="component" value="Unassembled WGS sequence"/>
</dbReference>
<reference evidence="7 8" key="1">
    <citation type="submission" date="2014-06" db="EMBL/GenBank/DDBJ databases">
        <title>Evolutionary Origins and Diversification of the Mycorrhizal Mutualists.</title>
        <authorList>
            <consortium name="DOE Joint Genome Institute"/>
            <consortium name="Mycorrhizal Genomics Consortium"/>
            <person name="Kohler A."/>
            <person name="Kuo A."/>
            <person name="Nagy L.G."/>
            <person name="Floudas D."/>
            <person name="Copeland A."/>
            <person name="Barry K.W."/>
            <person name="Cichocki N."/>
            <person name="Veneault-Fourrey C."/>
            <person name="LaButti K."/>
            <person name="Lindquist E.A."/>
            <person name="Lipzen A."/>
            <person name="Lundell T."/>
            <person name="Morin E."/>
            <person name="Murat C."/>
            <person name="Riley R."/>
            <person name="Ohm R."/>
            <person name="Sun H."/>
            <person name="Tunlid A."/>
            <person name="Henrissat B."/>
            <person name="Grigoriev I.V."/>
            <person name="Hibbett D.S."/>
            <person name="Martin F."/>
        </authorList>
    </citation>
    <scope>NUCLEOTIDE SEQUENCE [LARGE SCALE GENOMIC DNA]</scope>
    <source>
        <strain evidence="7 8">SS14</strain>
    </source>
</reference>
<feature type="compositionally biased region" description="Basic and acidic residues" evidence="6">
    <location>
        <begin position="20"/>
        <end position="29"/>
    </location>
</feature>
<evidence type="ECO:0000256" key="5">
    <source>
        <dbReference type="ARBA" id="ARBA00023136"/>
    </source>
</evidence>
<evidence type="ECO:0000256" key="1">
    <source>
        <dbReference type="ARBA" id="ARBA00004141"/>
    </source>
</evidence>
<sequence length="103" mass="11555">MTDRQEQTEKQTRGSTESGDVEKLSTPQDKENFTVELSKADESRILTRIDWAIVPYATLLYLLSFLDRTAVSQARLAGLEADLHLHGNQFGAALTLFFASYCL</sequence>
<dbReference type="HOGENOM" id="CLU_2265449_0_0_1"/>
<evidence type="ECO:0000256" key="6">
    <source>
        <dbReference type="SAM" id="MobiDB-lite"/>
    </source>
</evidence>
<proteinExistence type="predicted"/>
<evidence type="ECO:0000313" key="7">
    <source>
        <dbReference type="EMBL" id="KIJ37544.1"/>
    </source>
</evidence>
<feature type="compositionally biased region" description="Basic and acidic residues" evidence="6">
    <location>
        <begin position="1"/>
        <end position="12"/>
    </location>
</feature>
<dbReference type="PANTHER" id="PTHR43791:SF36">
    <property type="entry name" value="TRANSPORTER, PUTATIVE (AFU_ORTHOLOGUE AFUA_6G08340)-RELATED"/>
    <property type="match status" value="1"/>
</dbReference>
<keyword evidence="8" id="KW-1185">Reference proteome</keyword>
<dbReference type="SUPFAM" id="SSF103473">
    <property type="entry name" value="MFS general substrate transporter"/>
    <property type="match status" value="1"/>
</dbReference>
<dbReference type="AlphaFoldDB" id="A0A0C9URT9"/>
<name>A0A0C9URT9_SPHS4</name>
<protein>
    <recommendedName>
        <fullName evidence="9">Major facilitator superfamily (MFS) profile domain-containing protein</fullName>
    </recommendedName>
</protein>
<evidence type="ECO:0000313" key="8">
    <source>
        <dbReference type="Proteomes" id="UP000054279"/>
    </source>
</evidence>
<keyword evidence="4" id="KW-1133">Transmembrane helix</keyword>
<dbReference type="GO" id="GO:0022857">
    <property type="term" value="F:transmembrane transporter activity"/>
    <property type="evidence" value="ECO:0007669"/>
    <property type="project" value="TreeGrafter"/>
</dbReference>
<dbReference type="OrthoDB" id="2985014at2759"/>
<evidence type="ECO:0008006" key="9">
    <source>
        <dbReference type="Google" id="ProtNLM"/>
    </source>
</evidence>
<keyword evidence="5" id="KW-0472">Membrane</keyword>
<accession>A0A0C9URT9</accession>
<dbReference type="InterPro" id="IPR036259">
    <property type="entry name" value="MFS_trans_sf"/>
</dbReference>
<evidence type="ECO:0000256" key="4">
    <source>
        <dbReference type="ARBA" id="ARBA00022989"/>
    </source>
</evidence>